<evidence type="ECO:0000256" key="3">
    <source>
        <dbReference type="ARBA" id="ARBA00022448"/>
    </source>
</evidence>
<dbReference type="Proteomes" id="UP000696280">
    <property type="component" value="Unassembled WGS sequence"/>
</dbReference>
<keyword evidence="14" id="KW-1185">Reference proteome</keyword>
<dbReference type="Pfam" id="PF24476">
    <property type="entry name" value="DUF7580"/>
    <property type="match status" value="1"/>
</dbReference>
<evidence type="ECO:0000259" key="10">
    <source>
        <dbReference type="Pfam" id="PF13967"/>
    </source>
</evidence>
<feature type="domain" description="DUF7580" evidence="12">
    <location>
        <begin position="406"/>
        <end position="642"/>
    </location>
</feature>
<name>A0A9N9KQH6_9HELO</name>
<feature type="domain" description="CSC1/OSCA1-like cytosolic" evidence="11">
    <location>
        <begin position="976"/>
        <end position="1145"/>
    </location>
</feature>
<feature type="transmembrane region" description="Helical" evidence="8">
    <location>
        <begin position="1367"/>
        <end position="1392"/>
    </location>
</feature>
<dbReference type="InterPro" id="IPR003864">
    <property type="entry name" value="CSC1/OSCA1-like_7TM"/>
</dbReference>
<evidence type="ECO:0000259" key="12">
    <source>
        <dbReference type="Pfam" id="PF24476"/>
    </source>
</evidence>
<keyword evidence="4 8" id="KW-0812">Transmembrane</keyword>
<evidence type="ECO:0000256" key="5">
    <source>
        <dbReference type="ARBA" id="ARBA00022989"/>
    </source>
</evidence>
<dbReference type="GO" id="GO:0005227">
    <property type="term" value="F:calcium-activated cation channel activity"/>
    <property type="evidence" value="ECO:0007669"/>
    <property type="project" value="InterPro"/>
</dbReference>
<dbReference type="OrthoDB" id="2150324at2759"/>
<comment type="subcellular location">
    <subcellularLocation>
        <location evidence="1">Membrane</location>
        <topology evidence="1">Multi-pass membrane protein</topology>
    </subcellularLocation>
</comment>
<dbReference type="InterPro" id="IPR045122">
    <property type="entry name" value="Csc1-like"/>
</dbReference>
<organism evidence="13 14">
    <name type="scientific">Hymenoscyphus fraxineus</name>
    <dbReference type="NCBI Taxonomy" id="746836"/>
    <lineage>
        <taxon>Eukaryota</taxon>
        <taxon>Fungi</taxon>
        <taxon>Dikarya</taxon>
        <taxon>Ascomycota</taxon>
        <taxon>Pezizomycotina</taxon>
        <taxon>Leotiomycetes</taxon>
        <taxon>Helotiales</taxon>
        <taxon>Helotiaceae</taxon>
        <taxon>Hymenoscyphus</taxon>
    </lineage>
</organism>
<evidence type="ECO:0000259" key="9">
    <source>
        <dbReference type="Pfam" id="PF02714"/>
    </source>
</evidence>
<feature type="domain" description="CSC1/OSCA1-like 7TM region" evidence="9">
    <location>
        <begin position="1156"/>
        <end position="1438"/>
    </location>
</feature>
<dbReference type="Pfam" id="PF02714">
    <property type="entry name" value="RSN1_7TM"/>
    <property type="match status" value="1"/>
</dbReference>
<dbReference type="EMBL" id="CAJVRL010000037">
    <property type="protein sequence ID" value="CAG8950265.1"/>
    <property type="molecule type" value="Genomic_DNA"/>
</dbReference>
<feature type="region of interest" description="Disordered" evidence="7">
    <location>
        <begin position="1048"/>
        <end position="1067"/>
    </location>
</feature>
<feature type="transmembrane region" description="Helical" evidence="8">
    <location>
        <begin position="1250"/>
        <end position="1274"/>
    </location>
</feature>
<comment type="similarity">
    <text evidence="2">Belongs to the CSC1 (TC 1.A.17) family.</text>
</comment>
<evidence type="ECO:0008006" key="15">
    <source>
        <dbReference type="Google" id="ProtNLM"/>
    </source>
</evidence>
<evidence type="ECO:0000313" key="14">
    <source>
        <dbReference type="Proteomes" id="UP000696280"/>
    </source>
</evidence>
<dbReference type="PANTHER" id="PTHR13018:SF149">
    <property type="entry name" value="DOMAIN PROTEIN, PUTATIVE (AFU_ORTHOLOGUE AFUA_3G11660)-RELATED"/>
    <property type="match status" value="1"/>
</dbReference>
<feature type="transmembrane region" description="Helical" evidence="8">
    <location>
        <begin position="1162"/>
        <end position="1185"/>
    </location>
</feature>
<evidence type="ECO:0000256" key="4">
    <source>
        <dbReference type="ARBA" id="ARBA00022692"/>
    </source>
</evidence>
<keyword evidence="6 8" id="KW-0472">Membrane</keyword>
<keyword evidence="3" id="KW-0813">Transport</keyword>
<evidence type="ECO:0000259" key="11">
    <source>
        <dbReference type="Pfam" id="PF14703"/>
    </source>
</evidence>
<dbReference type="Pfam" id="PF13967">
    <property type="entry name" value="RSN1_TM"/>
    <property type="match status" value="1"/>
</dbReference>
<evidence type="ECO:0000256" key="7">
    <source>
        <dbReference type="SAM" id="MobiDB-lite"/>
    </source>
</evidence>
<feature type="domain" description="CSC1/OSCA1-like N-terminal transmembrane" evidence="10">
    <location>
        <begin position="805"/>
        <end position="952"/>
    </location>
</feature>
<feature type="transmembrane region" description="Helical" evidence="8">
    <location>
        <begin position="890"/>
        <end position="908"/>
    </location>
</feature>
<dbReference type="PANTHER" id="PTHR13018">
    <property type="entry name" value="PROBABLE MEMBRANE PROTEIN DUF221-RELATED"/>
    <property type="match status" value="1"/>
</dbReference>
<dbReference type="InterPro" id="IPR056002">
    <property type="entry name" value="DUF7580"/>
</dbReference>
<evidence type="ECO:0000256" key="1">
    <source>
        <dbReference type="ARBA" id="ARBA00004141"/>
    </source>
</evidence>
<sequence length="1773" mass="200170">MSGVEAAGFVLASIPLAISVLEHYQDSAKLLRTWWKIRTEYRKCVHDLTFHKHEFEGNLSELLLPMIAEEEKLGELLADPGGPCWSDAKLEEALRERMPKRYESYLETIGMMKETMERLHEAMGMDMVQLQARVVGNSKPAAEARTIFGHIAQYGEETMKWHVQRLNWTVVKKNSRAELFAEFANYNNQLSQILGSSDRISELSRTRAPKANAIDKRLWKFWNHGEILYDLLLKAWSCGCRPFHHANLLLEHRATSTISFRVVFWFQAHLTERHQPWTWQATQIRLLEEPIVPAVTTIKVPVPVLTNGYRTESATSLSSPLSRQISAPQLENFRRRDILPRFRSKTSRSILKSSKSEVITGQTVVREDESCPPAKTKVAFTETMIPQVDTAKTNNSKVEPPTNPLITNLCEKIASCSTNLTQYGCLEGGTNKFLVTPLSKADNDPQKHVTLKSLLSSTSEIRLTRQERFQIALILTSSYIQLHPTPWLTSKWSENDIFFFYDQDDHTKVRTSQPYISRALSNQLQEKKNYVAMNIPCTSTNEFRDSIRSLGIMLLELCFGKSIEEHPLWKKLSPTDEKSLELANFMVATAWCDQELQGEAGHGYKNAVHCCLHSFSDGTTGVGEKEDQWREEMFVKVVEPVKKCHESLTSFSATQDGKAPANQYLAASKVILYIPPTPHIPHQSTSRQILIQLLDVTSSVGYAELKGYIQPMSTNLEKFDNLQMVWTTRVSPSPWAYESIDLASDTPTFVLGLGPLTFARFSQIMDTIISIGEKLLSPRAEESPTERLLELLKNPFSSQLAQESVLAGLGTSVGFTLLLAVGFSLLRPYNSLVYAPKLKIADDKHAPPPVGKGIFAWVGPIMKTNEQELIGLIGLDATVFLRILRMCRNIFLVIAVLGCGILIPINLVKGDKFKYQSWLSRLTPVNTRGEPNWGMVICAWLFNSVVSGFLWWNYRVILRLRRQYYDTPEYQASLHARTLMITDIPKPVCSDEGIGRLIDEVVPTSSFSRTAIARNVKELPELIEEHNKTVRELEKYLARYLKNPDVLPPKRPQCRPSKRDPSFGTYPKGEKVDAIEYLTGRIKELEIEIKEVRMTIDSRNPLPYGFASFESIEETHSIAFAAKKKHPQGTKIVLAPRPNDIIWRNLPLSKAQRRRRRTINNLWVALLTVLWIAPNAMISVFLINLSNLGLVWKAFQRSLEANRTWWSIVQGVASPAITSLLYLILPIIFRRLAIKAGDTSKTARERHVTARLYTFFVFNFLIVFSIFSTAWTFVANVVNGTNNKQDAWKVIVEANFGQALFTALCDISPFWITWLMQRNLGAAVDLAQLWTLIWSFCIRKFSSPTPREIIELTAPPAFDYASYYNFFLFYSTVALCYGVIQPLSLIACAFYFSLDLYLKKYLLLYIFITKTESGGMFWRMFFNRMVFAAILSNLVVFLAAWVQGDGRHMEAYCVVPLPFIMIGFKIYCSKAFDDKIHYYTLRHMLKDPEATRPNIFSAKKDKLHSRFGHPALYRPLITPMVHAKAQNKLAAVYGGRLTDGNIAGSNESASVSGYSDTYALDAMQNNQPGRKANAVPGFEMVPENRLDFAYFKSRAEFGDEHGGAGNIYGKAEDIIRSDTPSSMGFGSDSRPATPVGGMTGRQNPQQLFADPFSPPPVSYDSQSDVGMGMGMGMQTPPPLNANQRFYQHYRNESEGNLVSEAAAMGHSPPPAFDGTREVRRPPVGSVLGFGAQAQGYGNVPQHNVDEVEVDTGGYDFYRGARRNQRHQSPGPGL</sequence>
<reference evidence="13" key="1">
    <citation type="submission" date="2021-07" db="EMBL/GenBank/DDBJ databases">
        <authorList>
            <person name="Durling M."/>
        </authorList>
    </citation>
    <scope>NUCLEOTIDE SEQUENCE</scope>
</reference>
<protein>
    <recommendedName>
        <fullName evidence="15">DUF221-domain-containing protein</fullName>
    </recommendedName>
</protein>
<evidence type="ECO:0000256" key="6">
    <source>
        <dbReference type="ARBA" id="ARBA00023136"/>
    </source>
</evidence>
<feature type="transmembrane region" description="Helical" evidence="8">
    <location>
        <begin position="805"/>
        <end position="826"/>
    </location>
</feature>
<comment type="caution">
    <text evidence="13">The sequence shown here is derived from an EMBL/GenBank/DDBJ whole genome shotgun (WGS) entry which is preliminary data.</text>
</comment>
<evidence type="ECO:0000256" key="2">
    <source>
        <dbReference type="ARBA" id="ARBA00007779"/>
    </source>
</evidence>
<gene>
    <name evidence="13" type="ORF">HYFRA_00006757</name>
</gene>
<feature type="transmembrane region" description="Helical" evidence="8">
    <location>
        <begin position="933"/>
        <end position="952"/>
    </location>
</feature>
<feature type="transmembrane region" description="Helical" evidence="8">
    <location>
        <begin position="1205"/>
        <end position="1229"/>
    </location>
</feature>
<proteinExistence type="inferred from homology"/>
<accession>A0A9N9KQH6</accession>
<dbReference type="InterPro" id="IPR027815">
    <property type="entry name" value="CSC1/OSCA1-like_cyt"/>
</dbReference>
<evidence type="ECO:0000313" key="13">
    <source>
        <dbReference type="EMBL" id="CAG8950265.1"/>
    </source>
</evidence>
<dbReference type="GO" id="GO:0005886">
    <property type="term" value="C:plasma membrane"/>
    <property type="evidence" value="ECO:0007669"/>
    <property type="project" value="TreeGrafter"/>
</dbReference>
<feature type="transmembrane region" description="Helical" evidence="8">
    <location>
        <begin position="1425"/>
        <end position="1443"/>
    </location>
</feature>
<dbReference type="Pfam" id="PF14703">
    <property type="entry name" value="PHM7_cyt"/>
    <property type="match status" value="1"/>
</dbReference>
<evidence type="ECO:0000256" key="8">
    <source>
        <dbReference type="SAM" id="Phobius"/>
    </source>
</evidence>
<keyword evidence="5 8" id="KW-1133">Transmembrane helix</keyword>
<dbReference type="InterPro" id="IPR032880">
    <property type="entry name" value="CSC1/OSCA1-like_N"/>
</dbReference>